<keyword evidence="1" id="KW-0175">Coiled coil</keyword>
<dbReference type="RefSeq" id="XP_007405185.1">
    <property type="nucleotide sequence ID" value="XM_007405123.1"/>
</dbReference>
<dbReference type="EMBL" id="GL883092">
    <property type="protein sequence ID" value="EGG11550.1"/>
    <property type="molecule type" value="Genomic_DNA"/>
</dbReference>
<gene>
    <name evidence="3" type="ORF">MELLADRAFT_102584</name>
</gene>
<evidence type="ECO:0000313" key="4">
    <source>
        <dbReference type="Proteomes" id="UP000001072"/>
    </source>
</evidence>
<protein>
    <submittedName>
        <fullName evidence="3">Uncharacterized protein</fullName>
    </submittedName>
</protein>
<feature type="region of interest" description="Disordered" evidence="2">
    <location>
        <begin position="1"/>
        <end position="61"/>
    </location>
</feature>
<name>F4R793_MELLP</name>
<reference evidence="4" key="1">
    <citation type="journal article" date="2011" name="Proc. Natl. Acad. Sci. U.S.A.">
        <title>Obligate biotrophy features unraveled by the genomic analysis of rust fungi.</title>
        <authorList>
            <person name="Duplessis S."/>
            <person name="Cuomo C.A."/>
            <person name="Lin Y.-C."/>
            <person name="Aerts A."/>
            <person name="Tisserant E."/>
            <person name="Veneault-Fourrey C."/>
            <person name="Joly D.L."/>
            <person name="Hacquard S."/>
            <person name="Amselem J."/>
            <person name="Cantarel B.L."/>
            <person name="Chiu R."/>
            <person name="Coutinho P.M."/>
            <person name="Feau N."/>
            <person name="Field M."/>
            <person name="Frey P."/>
            <person name="Gelhaye E."/>
            <person name="Goldberg J."/>
            <person name="Grabherr M.G."/>
            <person name="Kodira C.D."/>
            <person name="Kohler A."/>
            <person name="Kuees U."/>
            <person name="Lindquist E.A."/>
            <person name="Lucas S.M."/>
            <person name="Mago R."/>
            <person name="Mauceli E."/>
            <person name="Morin E."/>
            <person name="Murat C."/>
            <person name="Pangilinan J.L."/>
            <person name="Park R."/>
            <person name="Pearson M."/>
            <person name="Quesneville H."/>
            <person name="Rouhier N."/>
            <person name="Sakthikumar S."/>
            <person name="Salamov A.A."/>
            <person name="Schmutz J."/>
            <person name="Selles B."/>
            <person name="Shapiro H."/>
            <person name="Tanguay P."/>
            <person name="Tuskan G.A."/>
            <person name="Henrissat B."/>
            <person name="Van de Peer Y."/>
            <person name="Rouze P."/>
            <person name="Ellis J.G."/>
            <person name="Dodds P.N."/>
            <person name="Schein J.E."/>
            <person name="Zhong S."/>
            <person name="Hamelin R.C."/>
            <person name="Grigoriev I.V."/>
            <person name="Szabo L.J."/>
            <person name="Martin F."/>
        </authorList>
    </citation>
    <scope>NUCLEOTIDE SEQUENCE [LARGE SCALE GENOMIC DNA]</scope>
    <source>
        <strain evidence="4">98AG31 / pathotype 3-4-7</strain>
    </source>
</reference>
<evidence type="ECO:0000313" key="3">
    <source>
        <dbReference type="EMBL" id="EGG11550.1"/>
    </source>
</evidence>
<dbReference type="HOGENOM" id="CLU_055160_0_0_1"/>
<keyword evidence="4" id="KW-1185">Reference proteome</keyword>
<dbReference type="VEuPathDB" id="FungiDB:MELLADRAFT_102584"/>
<dbReference type="GeneID" id="18921717"/>
<feature type="coiled-coil region" evidence="1">
    <location>
        <begin position="217"/>
        <end position="277"/>
    </location>
</feature>
<accession>F4R793</accession>
<organism evidence="4">
    <name type="scientific">Melampsora larici-populina (strain 98AG31 / pathotype 3-4-7)</name>
    <name type="common">Poplar leaf rust fungus</name>
    <dbReference type="NCBI Taxonomy" id="747676"/>
    <lineage>
        <taxon>Eukaryota</taxon>
        <taxon>Fungi</taxon>
        <taxon>Dikarya</taxon>
        <taxon>Basidiomycota</taxon>
        <taxon>Pucciniomycotina</taxon>
        <taxon>Pucciniomycetes</taxon>
        <taxon>Pucciniales</taxon>
        <taxon>Melampsoraceae</taxon>
        <taxon>Melampsora</taxon>
    </lineage>
</organism>
<dbReference type="Proteomes" id="UP000001072">
    <property type="component" value="Unassembled WGS sequence"/>
</dbReference>
<feature type="compositionally biased region" description="Basic and acidic residues" evidence="2">
    <location>
        <begin position="24"/>
        <end position="38"/>
    </location>
</feature>
<dbReference type="InParanoid" id="F4R793"/>
<dbReference type="AlphaFoldDB" id="F4R793"/>
<sequence>MAPNPKPYKPLKNRKLPATGLQADFRKQEEQDVKEMEQVRPPPTNAHPLLDPVTHHNGQGNVENDQIDVDNNQMDGPAPDDGDWRDVEEDVEEFNNHLSEEHRQIIAALNSTLYQSKRLEYEAKWREKILEIGETGYFGNTIIKCHKNVRTVLGVLSWTTKVETRLIKSSAMLSDLAKSDRKYTTNFFEQQWERQQNIQQNIINAPTRRLKERMSVLLDLEEDLIEARNTLALLEAGTAPLRTQEQQHELLDLPRTLTQLENKIQNVANELGSQQFRELTGTTDDRAKPRMLLQIAKSKMYGAKVDCIEMQCRADGTTVTLALQLGIEKRSCKLWIMWKWGIEDVMSRTALYLQLPGGFDRDLLSKWHALVNSCPGQWAEMIGIPNEMDDDDADDALLDVDLLEDLVGNLQIVS</sequence>
<evidence type="ECO:0000256" key="1">
    <source>
        <dbReference type="SAM" id="Coils"/>
    </source>
</evidence>
<proteinExistence type="predicted"/>
<evidence type="ECO:0000256" key="2">
    <source>
        <dbReference type="SAM" id="MobiDB-lite"/>
    </source>
</evidence>
<dbReference type="KEGG" id="mlr:MELLADRAFT_102584"/>